<sequence>MASFDDLPPELKAHIWSFLAYDPARKRHLCRATVPFVRRHKFQRIFIKSTPELQSFARLVEARDAFLVSQVDETSVGDHVRWLEVPHFAVSLTNEDKAKRALAPLRCIFRYCHELVSLVCLGSSAMRVLLSLQGASLPRLLKLEYLAFTELDAERDSPLARGHAVRLRRFPALRSLDIEVDWEDDDAFGTPDVSPPHVTGQLPITSLTLTAGESLSTPGAARFLADFGLLTELDLTVRGAIDIGSLLQACSTTLMHLSLQMPEDWDDDDTTPLNIDADLARFTHLTHLTLGARTYAPSCEVFPILAAHLPHLSSVTLESDTPLVASKILRFVLLRGGPSRSLDKLVIDSVSGWTPILPSEHPDRPDVVDGTFSFARTWSLPRWTRAFTLADARELVDVAKRVGVEVKGGLVDALEIEDLRVREEAYLQERRDEVLLSLRGLFGEADA</sequence>
<dbReference type="InterPro" id="IPR032675">
    <property type="entry name" value="LRR_dom_sf"/>
</dbReference>
<proteinExistence type="predicted"/>
<accession>A0A5C5FY68</accession>
<comment type="caution">
    <text evidence="1">The sequence shown here is derived from an EMBL/GenBank/DDBJ whole genome shotgun (WGS) entry which is preliminary data.</text>
</comment>
<name>A0A5C5FY68_9BASI</name>
<protein>
    <recommendedName>
        <fullName evidence="3">Proteophosphoglycan ppg4</fullName>
    </recommendedName>
</protein>
<dbReference type="Gene3D" id="3.80.10.10">
    <property type="entry name" value="Ribonuclease Inhibitor"/>
    <property type="match status" value="1"/>
</dbReference>
<evidence type="ECO:0000313" key="2">
    <source>
        <dbReference type="Proteomes" id="UP000311382"/>
    </source>
</evidence>
<organism evidence="1 2">
    <name type="scientific">Rhodotorula diobovata</name>
    <dbReference type="NCBI Taxonomy" id="5288"/>
    <lineage>
        <taxon>Eukaryota</taxon>
        <taxon>Fungi</taxon>
        <taxon>Dikarya</taxon>
        <taxon>Basidiomycota</taxon>
        <taxon>Pucciniomycotina</taxon>
        <taxon>Microbotryomycetes</taxon>
        <taxon>Sporidiobolales</taxon>
        <taxon>Sporidiobolaceae</taxon>
        <taxon>Rhodotorula</taxon>
    </lineage>
</organism>
<evidence type="ECO:0008006" key="3">
    <source>
        <dbReference type="Google" id="ProtNLM"/>
    </source>
</evidence>
<dbReference type="EMBL" id="SOZI01000048">
    <property type="protein sequence ID" value="TNY21229.1"/>
    <property type="molecule type" value="Genomic_DNA"/>
</dbReference>
<dbReference type="AlphaFoldDB" id="A0A5C5FY68"/>
<evidence type="ECO:0000313" key="1">
    <source>
        <dbReference type="EMBL" id="TNY21229.1"/>
    </source>
</evidence>
<keyword evidence="2" id="KW-1185">Reference proteome</keyword>
<dbReference type="Proteomes" id="UP000311382">
    <property type="component" value="Unassembled WGS sequence"/>
</dbReference>
<dbReference type="OrthoDB" id="2736594at2759"/>
<reference evidence="1 2" key="1">
    <citation type="submission" date="2019-03" db="EMBL/GenBank/DDBJ databases">
        <title>Rhodosporidium diobovatum UCD-FST 08-225 genome sequencing, assembly, and annotation.</title>
        <authorList>
            <person name="Fakankun I.U."/>
            <person name="Fristensky B."/>
            <person name="Levin D.B."/>
        </authorList>
    </citation>
    <scope>NUCLEOTIDE SEQUENCE [LARGE SCALE GENOMIC DNA]</scope>
    <source>
        <strain evidence="1 2">UCD-FST 08-225</strain>
    </source>
</reference>
<gene>
    <name evidence="1" type="ORF">DMC30DRAFT_395540</name>
</gene>